<dbReference type="STRING" id="363870.NG54_09525"/>
<evidence type="ECO:0000259" key="12">
    <source>
        <dbReference type="Pfam" id="PF00082"/>
    </source>
</evidence>
<evidence type="ECO:0000256" key="7">
    <source>
        <dbReference type="ARBA" id="ARBA00022801"/>
    </source>
</evidence>
<feature type="active site" description="Charge relay system" evidence="10">
    <location>
        <position position="47"/>
    </location>
</feature>
<keyword evidence="8 10" id="KW-0720">Serine protease</keyword>
<evidence type="ECO:0000256" key="4">
    <source>
        <dbReference type="ARBA" id="ARBA00022525"/>
    </source>
</evidence>
<dbReference type="OrthoDB" id="9798386at2"/>
<comment type="similarity">
    <text evidence="3 10 11">Belongs to the peptidase S8 family.</text>
</comment>
<evidence type="ECO:0000256" key="5">
    <source>
        <dbReference type="ARBA" id="ARBA00022670"/>
    </source>
</evidence>
<dbReference type="InterPro" id="IPR022398">
    <property type="entry name" value="Peptidase_S8_His-AS"/>
</dbReference>
<feature type="active site" description="Charge relay system" evidence="10">
    <location>
        <position position="248"/>
    </location>
</feature>
<dbReference type="PROSITE" id="PS51892">
    <property type="entry name" value="SUBTILASE"/>
    <property type="match status" value="1"/>
</dbReference>
<protein>
    <submittedName>
        <fullName evidence="13">Serine protease</fullName>
    </submittedName>
</protein>
<evidence type="ECO:0000256" key="1">
    <source>
        <dbReference type="ARBA" id="ARBA00001913"/>
    </source>
</evidence>
<dbReference type="InterPro" id="IPR000209">
    <property type="entry name" value="Peptidase_S8/S53_dom"/>
</dbReference>
<dbReference type="GO" id="GO:0046872">
    <property type="term" value="F:metal ion binding"/>
    <property type="evidence" value="ECO:0007669"/>
    <property type="project" value="UniProtKB-KW"/>
</dbReference>
<dbReference type="PROSITE" id="PS00137">
    <property type="entry name" value="SUBTILASE_HIS"/>
    <property type="match status" value="1"/>
</dbReference>
<name>A0A0A6VD65_9BACI</name>
<proteinExistence type="inferred from homology"/>
<dbReference type="GO" id="GO:0005576">
    <property type="term" value="C:extracellular region"/>
    <property type="evidence" value="ECO:0007669"/>
    <property type="project" value="UniProtKB-SubCell"/>
</dbReference>
<gene>
    <name evidence="13" type="ORF">NG54_09525</name>
</gene>
<dbReference type="CDD" id="cd07477">
    <property type="entry name" value="Peptidases_S8_Subtilisin_subset"/>
    <property type="match status" value="1"/>
</dbReference>
<feature type="domain" description="Peptidase S8/S53" evidence="12">
    <location>
        <begin position="38"/>
        <end position="298"/>
    </location>
</feature>
<evidence type="ECO:0000256" key="11">
    <source>
        <dbReference type="RuleBase" id="RU003355"/>
    </source>
</evidence>
<dbReference type="Gene3D" id="3.40.50.200">
    <property type="entry name" value="Peptidase S8/S53 domain"/>
    <property type="match status" value="1"/>
</dbReference>
<keyword evidence="5 10" id="KW-0645">Protease</keyword>
<evidence type="ECO:0000256" key="10">
    <source>
        <dbReference type="PROSITE-ProRule" id="PRU01240"/>
    </source>
</evidence>
<dbReference type="PROSITE" id="PS00138">
    <property type="entry name" value="SUBTILASE_SER"/>
    <property type="match status" value="1"/>
</dbReference>
<evidence type="ECO:0000256" key="9">
    <source>
        <dbReference type="ARBA" id="ARBA00022837"/>
    </source>
</evidence>
<dbReference type="AlphaFoldDB" id="A0A0A6VD65"/>
<dbReference type="InterPro" id="IPR015500">
    <property type="entry name" value="Peptidase_S8_subtilisin-rel"/>
</dbReference>
<dbReference type="PROSITE" id="PS00136">
    <property type="entry name" value="SUBTILASE_ASP"/>
    <property type="match status" value="1"/>
</dbReference>
<dbReference type="InterPro" id="IPR023827">
    <property type="entry name" value="Peptidase_S8_Asp-AS"/>
</dbReference>
<dbReference type="SUPFAM" id="SSF52743">
    <property type="entry name" value="Subtilisin-like"/>
    <property type="match status" value="1"/>
</dbReference>
<evidence type="ECO:0000256" key="2">
    <source>
        <dbReference type="ARBA" id="ARBA00004613"/>
    </source>
</evidence>
<evidence type="ECO:0000256" key="6">
    <source>
        <dbReference type="ARBA" id="ARBA00022723"/>
    </source>
</evidence>
<accession>A0A0A6VD65</accession>
<reference evidence="13 14" key="1">
    <citation type="submission" date="2014-10" db="EMBL/GenBank/DDBJ databases">
        <title>Draft genome of phytase producing Bacillus ginsengihumi strain M2.11.</title>
        <authorList>
            <person name="Toymentseva A."/>
            <person name="Boulygina E.A."/>
            <person name="Kazakov S.V."/>
            <person name="Kayumov I."/>
            <person name="Suleimanova A.D."/>
            <person name="Mardanova A.M."/>
            <person name="Maria S.N."/>
            <person name="Sergey M.Y."/>
            <person name="Sharipova M.R."/>
        </authorList>
    </citation>
    <scope>NUCLEOTIDE SEQUENCE [LARGE SCALE GENOMIC DNA]</scope>
    <source>
        <strain evidence="13 14">M2.11</strain>
    </source>
</reference>
<dbReference type="PRINTS" id="PR00723">
    <property type="entry name" value="SUBTILISIN"/>
</dbReference>
<dbReference type="InterPro" id="IPR023828">
    <property type="entry name" value="Peptidase_S8_Ser-AS"/>
</dbReference>
<dbReference type="InterPro" id="IPR050131">
    <property type="entry name" value="Peptidase_S8_subtilisin-like"/>
</dbReference>
<keyword evidence="6" id="KW-0479">Metal-binding</keyword>
<keyword evidence="9" id="KW-0106">Calcium</keyword>
<dbReference type="InterPro" id="IPR036852">
    <property type="entry name" value="Peptidase_S8/S53_dom_sf"/>
</dbReference>
<dbReference type="EMBL" id="JRUN01000024">
    <property type="protein sequence ID" value="KHD85423.1"/>
    <property type="molecule type" value="Genomic_DNA"/>
</dbReference>
<comment type="caution">
    <text evidence="13">The sequence shown here is derived from an EMBL/GenBank/DDBJ whole genome shotgun (WGS) entry which is preliminary data.</text>
</comment>
<comment type="subcellular location">
    <subcellularLocation>
        <location evidence="2">Secreted</location>
    </subcellularLocation>
</comment>
<comment type="cofactor">
    <cofactor evidence="1">
        <name>Ca(2+)</name>
        <dbReference type="ChEBI" id="CHEBI:29108"/>
    </cofactor>
</comment>
<feature type="active site" description="Charge relay system" evidence="10">
    <location>
        <position position="84"/>
    </location>
</feature>
<keyword evidence="4" id="KW-0964">Secreted</keyword>
<keyword evidence="7 10" id="KW-0378">Hydrolase</keyword>
<evidence type="ECO:0000313" key="13">
    <source>
        <dbReference type="EMBL" id="KHD85423.1"/>
    </source>
</evidence>
<dbReference type="GO" id="GO:0004252">
    <property type="term" value="F:serine-type endopeptidase activity"/>
    <property type="evidence" value="ECO:0007669"/>
    <property type="project" value="UniProtKB-UniRule"/>
</dbReference>
<evidence type="ECO:0000256" key="8">
    <source>
        <dbReference type="ARBA" id="ARBA00022825"/>
    </source>
</evidence>
<evidence type="ECO:0000313" key="14">
    <source>
        <dbReference type="Proteomes" id="UP000030588"/>
    </source>
</evidence>
<sequence length="324" mass="34831">MKLIPYKVEEVAAQSQQQTPEGINIIQAPKVWDDSNRGKGVVVAVIDTGVQTKHPDLAGRIIGGRNFTSDYNGDVNNYEDNNGHGTHVAGTIAAVANNIGVVGVAPEASILALKVLDKNGSGQYDWIIKGIQYAINWRGPNNEKVRVISMSLGGPEDVPELHNVIKQAVAADIAVVVAAGNSGDGRADTIEKDYPGNYNEVITVGAVDNQLKIADFSDSNFEIDLVAPGVQVLSTYLNSQYAVLSGTSMATPHVSGAIALLINLTEKQFGRHLIEPEIYSQLIKRTVTLGNSKKEEGNGLVMLDLAEKVRDIISMTNFEYHAKQ</sequence>
<dbReference type="PANTHER" id="PTHR43806">
    <property type="entry name" value="PEPTIDASE S8"/>
    <property type="match status" value="1"/>
</dbReference>
<dbReference type="InterPro" id="IPR034202">
    <property type="entry name" value="Subtilisin_Carlsberg-like"/>
</dbReference>
<dbReference type="PANTHER" id="PTHR43806:SF11">
    <property type="entry name" value="CEREVISIN-RELATED"/>
    <property type="match status" value="1"/>
</dbReference>
<evidence type="ECO:0000256" key="3">
    <source>
        <dbReference type="ARBA" id="ARBA00011073"/>
    </source>
</evidence>
<dbReference type="Proteomes" id="UP000030588">
    <property type="component" value="Unassembled WGS sequence"/>
</dbReference>
<dbReference type="RefSeq" id="WP_035354612.1">
    <property type="nucleotide sequence ID" value="NZ_JRUN01000024.1"/>
</dbReference>
<dbReference type="Pfam" id="PF00082">
    <property type="entry name" value="Peptidase_S8"/>
    <property type="match status" value="1"/>
</dbReference>
<organism evidence="13 14">
    <name type="scientific">Heyndrickxia ginsengihumi</name>
    <dbReference type="NCBI Taxonomy" id="363870"/>
    <lineage>
        <taxon>Bacteria</taxon>
        <taxon>Bacillati</taxon>
        <taxon>Bacillota</taxon>
        <taxon>Bacilli</taxon>
        <taxon>Bacillales</taxon>
        <taxon>Bacillaceae</taxon>
        <taxon>Heyndrickxia</taxon>
    </lineage>
</organism>
<dbReference type="GO" id="GO:0006508">
    <property type="term" value="P:proteolysis"/>
    <property type="evidence" value="ECO:0007669"/>
    <property type="project" value="UniProtKB-KW"/>
</dbReference>